<protein>
    <recommendedName>
        <fullName evidence="1">BMC domain-containing protein</fullName>
    </recommendedName>
</protein>
<dbReference type="InterPro" id="IPR050575">
    <property type="entry name" value="BMC_shell"/>
</dbReference>
<dbReference type="PROSITE" id="PS51930">
    <property type="entry name" value="BMC_2"/>
    <property type="match status" value="1"/>
</dbReference>
<proteinExistence type="predicted"/>
<dbReference type="SUPFAM" id="SSF143414">
    <property type="entry name" value="CcmK-like"/>
    <property type="match status" value="1"/>
</dbReference>
<comment type="caution">
    <text evidence="2">The sequence shown here is derived from an EMBL/GenBank/DDBJ whole genome shotgun (WGS) entry which is preliminary data.</text>
</comment>
<accession>A0A645D5I1</accession>
<dbReference type="SMART" id="SM00877">
    <property type="entry name" value="BMC"/>
    <property type="match status" value="1"/>
</dbReference>
<dbReference type="InterPro" id="IPR044872">
    <property type="entry name" value="CcmK/CsoS1_BMC"/>
</dbReference>
<sequence>MLFFTVTASVYAADAAVKAADVDLIEVRLGTGIGGKSFVVLTGEVAAVNEAVSCGINCENCQGMLVSSVVIPSPHPELLENLI</sequence>
<dbReference type="InterPro" id="IPR037233">
    <property type="entry name" value="CcmK-like_sf"/>
</dbReference>
<dbReference type="InterPro" id="IPR000249">
    <property type="entry name" value="BMC_dom"/>
</dbReference>
<gene>
    <name evidence="2" type="ORF">SDC9_131699</name>
</gene>
<dbReference type="Pfam" id="PF00936">
    <property type="entry name" value="BMC"/>
    <property type="match status" value="1"/>
</dbReference>
<dbReference type="CDD" id="cd07054">
    <property type="entry name" value="BMC_PduT_repeat2"/>
    <property type="match status" value="1"/>
</dbReference>
<dbReference type="AlphaFoldDB" id="A0A645D5I1"/>
<evidence type="ECO:0000313" key="2">
    <source>
        <dbReference type="EMBL" id="MPM84626.1"/>
    </source>
</evidence>
<reference evidence="2" key="1">
    <citation type="submission" date="2019-08" db="EMBL/GenBank/DDBJ databases">
        <authorList>
            <person name="Kucharzyk K."/>
            <person name="Murdoch R.W."/>
            <person name="Higgins S."/>
            <person name="Loffler F."/>
        </authorList>
    </citation>
    <scope>NUCLEOTIDE SEQUENCE</scope>
</reference>
<organism evidence="2">
    <name type="scientific">bioreactor metagenome</name>
    <dbReference type="NCBI Taxonomy" id="1076179"/>
    <lineage>
        <taxon>unclassified sequences</taxon>
        <taxon>metagenomes</taxon>
        <taxon>ecological metagenomes</taxon>
    </lineage>
</organism>
<dbReference type="Gene3D" id="3.30.70.1710">
    <property type="match status" value="1"/>
</dbReference>
<feature type="domain" description="BMC" evidence="1">
    <location>
        <begin position="1"/>
        <end position="83"/>
    </location>
</feature>
<evidence type="ECO:0000259" key="1">
    <source>
        <dbReference type="PROSITE" id="PS51930"/>
    </source>
</evidence>
<dbReference type="PANTHER" id="PTHR33941:SF11">
    <property type="entry name" value="BACTERIAL MICROCOMPARTMENT SHELL PROTEIN PDUJ"/>
    <property type="match status" value="1"/>
</dbReference>
<dbReference type="GO" id="GO:0031469">
    <property type="term" value="C:bacterial microcompartment"/>
    <property type="evidence" value="ECO:0007669"/>
    <property type="project" value="InterPro"/>
</dbReference>
<dbReference type="EMBL" id="VSSQ01033125">
    <property type="protein sequence ID" value="MPM84626.1"/>
    <property type="molecule type" value="Genomic_DNA"/>
</dbReference>
<name>A0A645D5I1_9ZZZZ</name>
<dbReference type="PANTHER" id="PTHR33941">
    <property type="entry name" value="PROPANEDIOL UTILIZATION PROTEIN PDUA"/>
    <property type="match status" value="1"/>
</dbReference>